<dbReference type="CDD" id="cd01650">
    <property type="entry name" value="RT_nLTR_like"/>
    <property type="match status" value="1"/>
</dbReference>
<feature type="compositionally biased region" description="Basic and acidic residues" evidence="1">
    <location>
        <begin position="38"/>
        <end position="51"/>
    </location>
</feature>
<protein>
    <recommendedName>
        <fullName evidence="2">Reverse transcriptase domain-containing protein</fullName>
    </recommendedName>
</protein>
<reference evidence="3 4" key="1">
    <citation type="submission" date="2023-02" db="EMBL/GenBank/DDBJ databases">
        <title>LHISI_Scaffold_Assembly.</title>
        <authorList>
            <person name="Stuart O.P."/>
            <person name="Cleave R."/>
            <person name="Magrath M.J.L."/>
            <person name="Mikheyev A.S."/>
        </authorList>
    </citation>
    <scope>NUCLEOTIDE SEQUENCE [LARGE SCALE GENOMIC DNA]</scope>
    <source>
        <strain evidence="3">Daus_M_001</strain>
        <tissue evidence="3">Leg muscle</tissue>
    </source>
</reference>
<dbReference type="SUPFAM" id="SSF56672">
    <property type="entry name" value="DNA/RNA polymerases"/>
    <property type="match status" value="1"/>
</dbReference>
<dbReference type="PANTHER" id="PTHR10933">
    <property type="entry name" value="IMMUNOGLOBULIN-BINDING PROTEIN 1"/>
    <property type="match status" value="1"/>
</dbReference>
<evidence type="ECO:0000259" key="2">
    <source>
        <dbReference type="PROSITE" id="PS50878"/>
    </source>
</evidence>
<dbReference type="Gene3D" id="3.40.50.1110">
    <property type="entry name" value="SGNH hydrolase"/>
    <property type="match status" value="1"/>
</dbReference>
<feature type="region of interest" description="Disordered" evidence="1">
    <location>
        <begin position="22"/>
        <end position="51"/>
    </location>
</feature>
<proteinExistence type="predicted"/>
<dbReference type="InterPro" id="IPR043502">
    <property type="entry name" value="DNA/RNA_pol_sf"/>
</dbReference>
<dbReference type="InterPro" id="IPR036691">
    <property type="entry name" value="Endo/exonu/phosph_ase_sf"/>
</dbReference>
<dbReference type="InterPro" id="IPR007304">
    <property type="entry name" value="TAP46-like"/>
</dbReference>
<dbReference type="InterPro" id="IPR000477">
    <property type="entry name" value="RT_dom"/>
</dbReference>
<dbReference type="Gene3D" id="1.25.40.540">
    <property type="entry name" value="TAP42-like family"/>
    <property type="match status" value="1"/>
</dbReference>
<dbReference type="InterPro" id="IPR038511">
    <property type="entry name" value="TAP42/TAP46-like_sf"/>
</dbReference>
<dbReference type="Pfam" id="PF04177">
    <property type="entry name" value="TAP42"/>
    <property type="match status" value="1"/>
</dbReference>
<comment type="caution">
    <text evidence="3">The sequence shown here is derived from an EMBL/GenBank/DDBJ whole genome shotgun (WGS) entry which is preliminary data.</text>
</comment>
<evidence type="ECO:0000313" key="4">
    <source>
        <dbReference type="Proteomes" id="UP001159363"/>
    </source>
</evidence>
<dbReference type="Pfam" id="PF00078">
    <property type="entry name" value="RVT_1"/>
    <property type="match status" value="1"/>
</dbReference>
<dbReference type="EMBL" id="JARBHB010000006">
    <property type="protein sequence ID" value="KAJ8880368.1"/>
    <property type="molecule type" value="Genomic_DNA"/>
</dbReference>
<name>A0ABQ9H7T5_9NEOP</name>
<dbReference type="Proteomes" id="UP001159363">
    <property type="component" value="Chromosome 5"/>
</dbReference>
<feature type="compositionally biased region" description="Polar residues" evidence="1">
    <location>
        <begin position="1570"/>
        <end position="1580"/>
    </location>
</feature>
<feature type="region of interest" description="Disordered" evidence="1">
    <location>
        <begin position="1570"/>
        <end position="1621"/>
    </location>
</feature>
<accession>A0ABQ9H7T5</accession>
<dbReference type="SUPFAM" id="SSF52266">
    <property type="entry name" value="SGNH hydrolase"/>
    <property type="match status" value="1"/>
</dbReference>
<gene>
    <name evidence="3" type="ORF">PR048_016837</name>
</gene>
<dbReference type="PANTHER" id="PTHR10933:SF9">
    <property type="entry name" value="IMMUNOGLOBULIN-BINDING PROTEIN 1"/>
    <property type="match status" value="1"/>
</dbReference>
<evidence type="ECO:0000256" key="1">
    <source>
        <dbReference type="SAM" id="MobiDB-lite"/>
    </source>
</evidence>
<dbReference type="PROSITE" id="PS50878">
    <property type="entry name" value="RT_POL"/>
    <property type="match status" value="1"/>
</dbReference>
<dbReference type="InterPro" id="IPR036514">
    <property type="entry name" value="SGNH_hydro_sf"/>
</dbReference>
<feature type="compositionally biased region" description="Basic and acidic residues" evidence="1">
    <location>
        <begin position="1582"/>
        <end position="1621"/>
    </location>
</feature>
<feature type="compositionally biased region" description="Polar residues" evidence="1">
    <location>
        <begin position="23"/>
        <end position="37"/>
    </location>
</feature>
<feature type="domain" description="Reverse transcriptase" evidence="2">
    <location>
        <begin position="726"/>
        <end position="963"/>
    </location>
</feature>
<organism evidence="3 4">
    <name type="scientific">Dryococelus australis</name>
    <dbReference type="NCBI Taxonomy" id="614101"/>
    <lineage>
        <taxon>Eukaryota</taxon>
        <taxon>Metazoa</taxon>
        <taxon>Ecdysozoa</taxon>
        <taxon>Arthropoda</taxon>
        <taxon>Hexapoda</taxon>
        <taxon>Insecta</taxon>
        <taxon>Pterygota</taxon>
        <taxon>Neoptera</taxon>
        <taxon>Polyneoptera</taxon>
        <taxon>Phasmatodea</taxon>
        <taxon>Verophasmatodea</taxon>
        <taxon>Anareolatae</taxon>
        <taxon>Phasmatidae</taxon>
        <taxon>Eurycanthinae</taxon>
        <taxon>Dryococelus</taxon>
    </lineage>
</organism>
<keyword evidence="4" id="KW-1185">Reference proteome</keyword>
<dbReference type="Gene3D" id="3.60.10.10">
    <property type="entry name" value="Endonuclease/exonuclease/phosphatase"/>
    <property type="match status" value="1"/>
</dbReference>
<dbReference type="SUPFAM" id="SSF56219">
    <property type="entry name" value="DNase I-like"/>
    <property type="match status" value="1"/>
</dbReference>
<evidence type="ECO:0000313" key="3">
    <source>
        <dbReference type="EMBL" id="KAJ8880368.1"/>
    </source>
</evidence>
<sequence length="1621" mass="184662">MSKSDDEAKKLSDMFDEGLGAFNSISNTEEATNSSDVQRMEEKVRNEMGKSRVEMRVDKLEEELEDVKGVLRKMKASPREEKLSREEELGRMQIGLQKELKQSGIEERETESREQAVEGRKQYAETCKCAISKDQQAGESGQFRARGERGGLAKGRETRVLQEAGDKGREPEVVFLGSSIVKGVELRYIRKEIAYKAAFREANTRDLEERVSGMKDSRLAKDFRIHVGGNDLAHEVGQEVERNLRGLLRKVREKFPGARTVVSGVLVRKGVSYRMVVAASEVYERVCRDLEATFIDRKCVGWESVGRDQVHLAEQGKRILGDMLGREVADCMERAAGVEIGGKQCRMVKQSTSIKIMVVNCRSVYNKLEGFWGKVEVYGADIVVAVETWLTEEVLAIECKQDKFTIFRRYRDGRGGGIMVCVRKGLKGAVEWVSEDVEVMEIKLSGSSNRSITLLAAYRSPGQGWQAIEMIKERVDRLKDRQWVVVAGDLNMPGRMAAQLVNRGLVQVVETPTRWNEEGVGSVLGVVLVRPRNAVVGVIVLDGISDHHIPVVEIGIGRMREVQMAEKLVWQYGRGNKKGAEIFLRDRFEKWSMEEGVEGLWREFRRLMEVMLEKFVPMKRLRTGGDPPYYGQEILKMMKCRKLHAKGGEEGIPLLTGRDGRHATNDQEKSEILQGQYLSVFEAKEGWNRVTNRVRGVFRRPDGIGNAALKFGGRELAKYLEVLFKKSLGESKLPQDWKDAMVVPIHKQGEDRGRPGSYRPVSLTSRTGKVMERLVVQYVHGFRRGYSCETQLAGLLEDLVQVVYEGKQVDACFIDFEKVFDKVPHGTLMRKVEVGIPDRTVVERIGDFLRGRRQRVKVGEAILEEEEVTSGVPQGSMLGPLLFTIMVNFMGLGIWGKIILFADDCVVYEVGERGGNLQADIDKIWLLTRKNKMKINIRKTKVVRFTRKKMISRDMYRWEGQEIEEAAEYKYLGIVLQGDLRVLNGVSCEVKEKAYGTMVRPMLEYAAAVWDPYVEVEVRELEKVQRKVARWVKGRWRRQGQDGEEEGLHCKLSKGMFRGRGNNSEKLQRVWRRTERGRQSMPVRSVREWNVLREEFVSVRGVGKFRKGVEKELVGASSNPSTQENFIPVCSDCNCVMWGCSILLEPIIVSDAKITTLCNKPPSKHVQVRIRKTMALLEDTTRLVSLVGMFSRNETVEDVATENIKLFLLPALLGTLSLKMCVEDRLEVVNTAEVYFRDFLQRCNDYGITNLRIPEKKGGPEDTPQPQPQSLLAMVDTRNTKIKRYTEKKQLEEQLKILKNSDSFATDDDIKRNYFLALVKSFAVDAIDELDSIEKEKPLVEYMSNLKKEGRSEHERPRKYPHKPLRPIIITRDEVQKKVFGSGYPSIPTMTLEEFYEKRVQEGELLLPPRRTGFVSLRGHSQIFAFGDHARRCCLSAGFLGALLLPMPLHSSAAPYLTSPSSAFKTWIAKKFGVRDSVLPRQLSSKHYPEAECCTDLPWLPTGFTQAEVLCMPRDVIISVVSGSRKKEGLKMDAAEVWERLFWKLPYSVYGIFPNPMTMKSRTLQDVASAEGSSELQSEQEAMEKEQRMERDDPEELRHAREFDEFKDEHRRGEGNRMNRS</sequence>
<dbReference type="CDD" id="cd00229">
    <property type="entry name" value="SGNH_hydrolase"/>
    <property type="match status" value="1"/>
</dbReference>